<accession>A0A8S1UGS3</accession>
<dbReference type="Proteomes" id="UP000683925">
    <property type="component" value="Unassembled WGS sequence"/>
</dbReference>
<evidence type="ECO:0008006" key="4">
    <source>
        <dbReference type="Google" id="ProtNLM"/>
    </source>
</evidence>
<dbReference type="PROSITE" id="PS50082">
    <property type="entry name" value="WD_REPEATS_2"/>
    <property type="match status" value="1"/>
</dbReference>
<dbReference type="EMBL" id="CAJJDP010000044">
    <property type="protein sequence ID" value="CAD8163775.1"/>
    <property type="molecule type" value="Genomic_DNA"/>
</dbReference>
<protein>
    <recommendedName>
        <fullName evidence="4">WD40-repeat-containing domain</fullName>
    </recommendedName>
</protein>
<comment type="caution">
    <text evidence="2">The sequence shown here is derived from an EMBL/GenBank/DDBJ whole genome shotgun (WGS) entry which is preliminary data.</text>
</comment>
<organism evidence="2 3">
    <name type="scientific">Paramecium octaurelia</name>
    <dbReference type="NCBI Taxonomy" id="43137"/>
    <lineage>
        <taxon>Eukaryota</taxon>
        <taxon>Sar</taxon>
        <taxon>Alveolata</taxon>
        <taxon>Ciliophora</taxon>
        <taxon>Intramacronucleata</taxon>
        <taxon>Oligohymenophorea</taxon>
        <taxon>Peniculida</taxon>
        <taxon>Parameciidae</taxon>
        <taxon>Paramecium</taxon>
    </lineage>
</organism>
<dbReference type="GO" id="GO:0016226">
    <property type="term" value="P:iron-sulfur cluster assembly"/>
    <property type="evidence" value="ECO:0007669"/>
    <property type="project" value="TreeGrafter"/>
</dbReference>
<evidence type="ECO:0000256" key="1">
    <source>
        <dbReference type="PROSITE-ProRule" id="PRU00221"/>
    </source>
</evidence>
<dbReference type="PROSITE" id="PS50294">
    <property type="entry name" value="WD_REPEATS_REGION"/>
    <property type="match status" value="1"/>
</dbReference>
<keyword evidence="3" id="KW-1185">Reference proteome</keyword>
<evidence type="ECO:0000313" key="2">
    <source>
        <dbReference type="EMBL" id="CAD8163775.1"/>
    </source>
</evidence>
<dbReference type="OMA" id="QIWEIDG"/>
<reference evidence="2" key="1">
    <citation type="submission" date="2021-01" db="EMBL/GenBank/DDBJ databases">
        <authorList>
            <consortium name="Genoscope - CEA"/>
            <person name="William W."/>
        </authorList>
    </citation>
    <scope>NUCLEOTIDE SEQUENCE</scope>
</reference>
<keyword evidence="1" id="KW-0853">WD repeat</keyword>
<dbReference type="InterPro" id="IPR001680">
    <property type="entry name" value="WD40_rpt"/>
</dbReference>
<dbReference type="PANTHER" id="PTHR19920">
    <property type="entry name" value="WD40 PROTEIN CIAO1"/>
    <property type="match status" value="1"/>
</dbReference>
<name>A0A8S1UGS3_PAROT</name>
<feature type="repeat" description="WD" evidence="1">
    <location>
        <begin position="252"/>
        <end position="282"/>
    </location>
</feature>
<gene>
    <name evidence="2" type="ORF">POCTA_138.1.T0440022</name>
</gene>
<dbReference type="Pfam" id="PF00400">
    <property type="entry name" value="WD40"/>
    <property type="match status" value="2"/>
</dbReference>
<evidence type="ECO:0000313" key="3">
    <source>
        <dbReference type="Proteomes" id="UP000683925"/>
    </source>
</evidence>
<sequence length="654" mass="75231">MQQLLQTEEMKCRKHSKAKENLTLVGHIQDDRQLLCDLCNYNGLCQIKLLDLENFLQQFNNQIQFFHKEANNINLLITAAKKITELVQQIEKGLIEIDKKIQQKQKMNQTIQSYLNSPLNEQRLKELLQYLKNNHIDDYKVKSNKSMLENEILQQRKYIQTLNIIQMAQDEINNILVQQPSINNEKEQTLKQVYLFDKQVEQDFDQQIQVYDMQLNNTGMLLAVGSNRIESDGCYAQIWEIDGGVLRKCCSLKGHQREVKTLFFNQEDTVFTGSVDSTIKVWVKQQNENKWDLKQDLVNFHSLAVNCIQLHYSNPNFFASGSEELIIWKKDLLQHGQWVQDSTFKNNKRIISALSFTDKGNLLIVGSDDRLIQILEFAHNQWKLKHKFDQNNKIMQIIPTYNRDFISFQIDGEYTVWKCKSENNDISWNQIQNKHEGQIKKLSFSLTKKLLGVTYEDKKIKLFQIEPDGKLSEKQLDNNEGEIMIMSYLSPSKIVSQNPLITNVGKQGNGNQDIMFLNGPKVQSPLIVGIQGGQQGGWQQGGMQGFQQGGMQGWQQGGIQGLQQGGIQGWQQGGMQLGIQGQQQVSIQGWQQGGNQGYLMNFNPNQQNVKGTMVNVSNPVFNPLRISEMAIEQSKFVKVSKGKLQVYLERSKQS</sequence>
<dbReference type="OrthoDB" id="674604at2759"/>
<dbReference type="GO" id="GO:0097361">
    <property type="term" value="C:cytosolic [4Fe-4S] assembly targeting complex"/>
    <property type="evidence" value="ECO:0007669"/>
    <property type="project" value="TreeGrafter"/>
</dbReference>
<proteinExistence type="predicted"/>
<dbReference type="SMART" id="SM00320">
    <property type="entry name" value="WD40"/>
    <property type="match status" value="4"/>
</dbReference>
<dbReference type="PANTHER" id="PTHR19920:SF0">
    <property type="entry name" value="CYTOSOLIC IRON-SULFUR PROTEIN ASSEMBLY PROTEIN CIAO1-RELATED"/>
    <property type="match status" value="1"/>
</dbReference>
<dbReference type="AlphaFoldDB" id="A0A8S1UGS3"/>